<dbReference type="EMBL" id="FIZY01000047">
    <property type="protein sequence ID" value="CZF85931.1"/>
    <property type="molecule type" value="Genomic_DNA"/>
</dbReference>
<accession>A0A128FI40</accession>
<organism evidence="2 3">
    <name type="scientific">Grimontia marina</name>
    <dbReference type="NCBI Taxonomy" id="646534"/>
    <lineage>
        <taxon>Bacteria</taxon>
        <taxon>Pseudomonadati</taxon>
        <taxon>Pseudomonadota</taxon>
        <taxon>Gammaproteobacteria</taxon>
        <taxon>Vibrionales</taxon>
        <taxon>Vibrionaceae</taxon>
        <taxon>Grimontia</taxon>
    </lineage>
</organism>
<name>A0A128FI40_9GAMM</name>
<keyword evidence="3" id="KW-1185">Reference proteome</keyword>
<gene>
    <name evidence="2" type="ORF">GMA8713_03964</name>
</gene>
<feature type="transmembrane region" description="Helical" evidence="1">
    <location>
        <begin position="105"/>
        <end position="127"/>
    </location>
</feature>
<sequence>MLINAYRSKLLNMPPNIPSAENPNSFWNKVPTIAGWLCIISAVLLSGAFVLLPVDSFEASQGLRGIEIIIHAVNVVKIVLGIFLIKKEFWAAAALCFLQAFDVGYSYYSTGSGGSFGLTFLVIYFLAARCVYDYQMSPKLTAK</sequence>
<protein>
    <submittedName>
        <fullName evidence="2">Uncharacterized protein</fullName>
    </submittedName>
</protein>
<evidence type="ECO:0000313" key="2">
    <source>
        <dbReference type="EMBL" id="CZF85931.1"/>
    </source>
</evidence>
<feature type="transmembrane region" description="Helical" evidence="1">
    <location>
        <begin position="66"/>
        <end position="85"/>
    </location>
</feature>
<feature type="transmembrane region" description="Helical" evidence="1">
    <location>
        <begin position="33"/>
        <end position="54"/>
    </location>
</feature>
<dbReference type="AlphaFoldDB" id="A0A128FI40"/>
<keyword evidence="1" id="KW-0472">Membrane</keyword>
<evidence type="ECO:0000313" key="3">
    <source>
        <dbReference type="Proteomes" id="UP000073601"/>
    </source>
</evidence>
<keyword evidence="1" id="KW-1133">Transmembrane helix</keyword>
<proteinExistence type="predicted"/>
<dbReference type="Proteomes" id="UP000073601">
    <property type="component" value="Unassembled WGS sequence"/>
</dbReference>
<evidence type="ECO:0000256" key="1">
    <source>
        <dbReference type="SAM" id="Phobius"/>
    </source>
</evidence>
<reference evidence="3" key="1">
    <citation type="submission" date="2016-02" db="EMBL/GenBank/DDBJ databases">
        <authorList>
            <person name="Rodrigo-Torres Lidia"/>
            <person name="Arahal R.David."/>
        </authorList>
    </citation>
    <scope>NUCLEOTIDE SEQUENCE [LARGE SCALE GENOMIC DNA]</scope>
    <source>
        <strain evidence="3">CECT 8713</strain>
    </source>
</reference>
<keyword evidence="1" id="KW-0812">Transmembrane</keyword>